<proteinExistence type="predicted"/>
<reference evidence="1" key="2">
    <citation type="submission" date="2014-06" db="EMBL/GenBank/DDBJ databases">
        <authorList>
            <person name="Aslett M."/>
        </authorList>
    </citation>
    <scope>NUCLEOTIDE SEQUENCE</scope>
</reference>
<accession>A0A068WPZ1</accession>
<reference evidence="3" key="3">
    <citation type="submission" date="2020-10" db="UniProtKB">
        <authorList>
            <consortium name="WormBaseParasite"/>
        </authorList>
    </citation>
    <scope>IDENTIFICATION</scope>
</reference>
<dbReference type="EMBL" id="LK028586">
    <property type="protein sequence ID" value="CDS22200.1"/>
    <property type="molecule type" value="Genomic_DNA"/>
</dbReference>
<gene>
    <name evidence="3" type="primary">EGR_08019</name>
    <name evidence="1" type="ORF">EgrG_000341100</name>
</gene>
<reference evidence="1 2" key="1">
    <citation type="journal article" date="2013" name="Nature">
        <title>The genomes of four tapeworm species reveal adaptations to parasitism.</title>
        <authorList>
            <person name="Tsai I.J."/>
            <person name="Zarowiecki M."/>
            <person name="Holroyd N."/>
            <person name="Garciarrubio A."/>
            <person name="Sanchez-Flores A."/>
            <person name="Brooks K.L."/>
            <person name="Tracey A."/>
            <person name="Bobes R.J."/>
            <person name="Fragoso G."/>
            <person name="Sciutto E."/>
            <person name="Aslett M."/>
            <person name="Beasley H."/>
            <person name="Bennett H.M."/>
            <person name="Cai J."/>
            <person name="Camicia F."/>
            <person name="Clark R."/>
            <person name="Cucher M."/>
            <person name="De Silva N."/>
            <person name="Day T.A."/>
            <person name="Deplazes P."/>
            <person name="Estrada K."/>
            <person name="Fernandez C."/>
            <person name="Holland P.W."/>
            <person name="Hou J."/>
            <person name="Hu S."/>
            <person name="Huckvale T."/>
            <person name="Hung S.S."/>
            <person name="Kamenetzky L."/>
            <person name="Keane J.A."/>
            <person name="Kiss F."/>
            <person name="Koziol U."/>
            <person name="Lambert O."/>
            <person name="Liu K."/>
            <person name="Luo X."/>
            <person name="Luo Y."/>
            <person name="Macchiaroli N."/>
            <person name="Nichol S."/>
            <person name="Paps J."/>
            <person name="Parkinson J."/>
            <person name="Pouchkina-Stantcheva N."/>
            <person name="Riddiford N."/>
            <person name="Rosenzvit M."/>
            <person name="Salinas G."/>
            <person name="Wasmuth J.D."/>
            <person name="Zamanian M."/>
            <person name="Zheng Y."/>
            <person name="Cai X."/>
            <person name="Soberon X."/>
            <person name="Olson P.D."/>
            <person name="Laclette J.P."/>
            <person name="Brehm K."/>
            <person name="Berriman M."/>
            <person name="Garciarrubio A."/>
            <person name="Bobes R.J."/>
            <person name="Fragoso G."/>
            <person name="Sanchez-Flores A."/>
            <person name="Estrada K."/>
            <person name="Cevallos M.A."/>
            <person name="Morett E."/>
            <person name="Gonzalez V."/>
            <person name="Portillo T."/>
            <person name="Ochoa-Leyva A."/>
            <person name="Jose M.V."/>
            <person name="Sciutto E."/>
            <person name="Landa A."/>
            <person name="Jimenez L."/>
            <person name="Valdes V."/>
            <person name="Carrero J.C."/>
            <person name="Larralde C."/>
            <person name="Morales-Montor J."/>
            <person name="Limon-Lason J."/>
            <person name="Soberon X."/>
            <person name="Laclette J.P."/>
        </authorList>
    </citation>
    <scope>NUCLEOTIDE SEQUENCE [LARGE SCALE GENOMIC DNA]</scope>
</reference>
<organism evidence="1">
    <name type="scientific">Echinococcus granulosus</name>
    <name type="common">Hydatid tapeworm</name>
    <dbReference type="NCBI Taxonomy" id="6210"/>
    <lineage>
        <taxon>Eukaryota</taxon>
        <taxon>Metazoa</taxon>
        <taxon>Spiralia</taxon>
        <taxon>Lophotrochozoa</taxon>
        <taxon>Platyhelminthes</taxon>
        <taxon>Cestoda</taxon>
        <taxon>Eucestoda</taxon>
        <taxon>Cyclophyllidea</taxon>
        <taxon>Taeniidae</taxon>
        <taxon>Echinococcus</taxon>
        <taxon>Echinococcus granulosus group</taxon>
    </lineage>
</organism>
<protein>
    <submittedName>
        <fullName evidence="1 3">Expressed conserved protein</fullName>
    </submittedName>
</protein>
<dbReference type="PROSITE" id="PS51257">
    <property type="entry name" value="PROKAR_LIPOPROTEIN"/>
    <property type="match status" value="1"/>
</dbReference>
<evidence type="ECO:0000313" key="3">
    <source>
        <dbReference type="WBParaSite" id="EgrG_000341100"/>
    </source>
</evidence>
<evidence type="ECO:0000313" key="2">
    <source>
        <dbReference type="Proteomes" id="UP000492820"/>
    </source>
</evidence>
<evidence type="ECO:0000313" key="1">
    <source>
        <dbReference type="EMBL" id="CDS22200.1"/>
    </source>
</evidence>
<dbReference type="OrthoDB" id="110174at2759"/>
<dbReference type="AlphaFoldDB" id="A0A068WPZ1"/>
<name>A0A068WPZ1_ECHGR</name>
<dbReference type="WBParaSite" id="EgrG_000341100">
    <property type="protein sequence ID" value="EgrG_000341100"/>
    <property type="gene ID" value="EgrG_000341100"/>
</dbReference>
<dbReference type="Proteomes" id="UP000492820">
    <property type="component" value="Unassembled WGS sequence"/>
</dbReference>
<sequence>MNLFLGKSQIFAAVGLVSGVVTSCFMQPYLEVFVRWHHAKMERGREIRPTERISRIANSVFTKLQVPGTIRNKVDFFFTKNGEAVALGILSDDHVKSFNDYAFIGLPYFCAYEDPFDIPLEDMNFASPLFPYTAYSAQGMRRLQLMCLSDAALEFLIAREVASLLGSRTLMACGTSEVELSSPFLPPRLASRVACLSLVVSLYLAYQVCYVLNRLLCLSSTCLRPFRLLGYAGITILMLLCQRQLIVSWRRNASLALDAAVAMADHDILIGGIEYYGWKRNWNAFWMRILPSSRRAMEVLRNVVRAALSTDLPPVLRYQIQRGLKDCTILHREPASELTNILGSDSDYSRLSFSSCFSFVISGYYFIPVSIDRLDNSSQPFELRLDDCNPAYLSNYRLPGYDVNSLQGDENFASDGETLLFNMAGLLAFGVLPPWLASIFQMLSFPATCAKRKAALEALL</sequence>